<accession>A0AAV9TK57</accession>
<dbReference type="AlphaFoldDB" id="A0AAV9TK57"/>
<keyword evidence="1" id="KW-0378">Hydrolase</keyword>
<dbReference type="GO" id="GO:0016788">
    <property type="term" value="F:hydrolase activity, acting on ester bonds"/>
    <property type="evidence" value="ECO:0007669"/>
    <property type="project" value="InterPro"/>
</dbReference>
<dbReference type="InterPro" id="IPR009291">
    <property type="entry name" value="Vps62"/>
</dbReference>
<organism evidence="3 4">
    <name type="scientific">Colletotrichum tabaci</name>
    <dbReference type="NCBI Taxonomy" id="1209068"/>
    <lineage>
        <taxon>Eukaryota</taxon>
        <taxon>Fungi</taxon>
        <taxon>Dikarya</taxon>
        <taxon>Ascomycota</taxon>
        <taxon>Pezizomycotina</taxon>
        <taxon>Sordariomycetes</taxon>
        <taxon>Hypocreomycetidae</taxon>
        <taxon>Glomerellales</taxon>
        <taxon>Glomerellaceae</taxon>
        <taxon>Colletotrichum</taxon>
        <taxon>Colletotrichum destructivum species complex</taxon>
    </lineage>
</organism>
<dbReference type="Gene3D" id="3.40.720.10">
    <property type="entry name" value="Alkaline Phosphatase, subunit A"/>
    <property type="match status" value="1"/>
</dbReference>
<reference evidence="3 4" key="1">
    <citation type="submission" date="2023-04" db="EMBL/GenBank/DDBJ databases">
        <title>Colletotrichum tabacum stain YC1 causing leaf anthracnose on Nicotiana tabacum(L.) cv.</title>
        <authorList>
            <person name="Ji Z."/>
            <person name="Wang M."/>
            <person name="Zhang J."/>
            <person name="Wang N."/>
            <person name="Zhou Z."/>
        </authorList>
    </citation>
    <scope>NUCLEOTIDE SEQUENCE [LARGE SCALE GENOMIC DNA]</scope>
    <source>
        <strain evidence="3 4">YC1</strain>
    </source>
</reference>
<dbReference type="PANTHER" id="PTHR31956">
    <property type="entry name" value="NON-SPECIFIC PHOSPHOLIPASE C4-RELATED"/>
    <property type="match status" value="1"/>
</dbReference>
<evidence type="ECO:0000313" key="3">
    <source>
        <dbReference type="EMBL" id="KAK6223233.1"/>
    </source>
</evidence>
<dbReference type="InterPro" id="IPR017850">
    <property type="entry name" value="Alkaline_phosphatase_core_sf"/>
</dbReference>
<dbReference type="Pfam" id="PF04185">
    <property type="entry name" value="Phosphoesterase"/>
    <property type="match status" value="1"/>
</dbReference>
<feature type="chain" id="PRO_5043979040" evidence="2">
    <location>
        <begin position="24"/>
        <end position="788"/>
    </location>
</feature>
<keyword evidence="4" id="KW-1185">Reference proteome</keyword>
<gene>
    <name evidence="3" type="ORF">QIS74_04078</name>
</gene>
<comment type="caution">
    <text evidence="3">The sequence shown here is derived from an EMBL/GenBank/DDBJ whole genome shotgun (WGS) entry which is preliminary data.</text>
</comment>
<dbReference type="InterPro" id="IPR007312">
    <property type="entry name" value="Phosphoesterase"/>
</dbReference>
<dbReference type="GO" id="GO:0009395">
    <property type="term" value="P:phospholipid catabolic process"/>
    <property type="evidence" value="ECO:0007669"/>
    <property type="project" value="TreeGrafter"/>
</dbReference>
<sequence>MTRMLSILATAGIAAGALYGVDGRPSPVVPTPVNTAADIQYTSTASADVAAAAATAKTQSPVSNVKGKAFNRIVQIYLETTAYENAIADPNCKALIRRGILLSNLYGVAAPSQPNYVAPASGDYFGTNSDSFLLVDRNVSTIVDLLEDKGISWGDYNEGLPYTGFEGFEYSNPVEGDYARKHNLLVRFDSVTLNPDRLAKLKNLTLFYDDVKKKRLPQWAFVTPNLYNNGHDTNISVSCNWTRTFVEPLLRNPSFDDGNTLVYITWQANGQYPTARNHVAGILLGSAVPRSLAGTVDDAYYNHYSELSSVEANWNLHTLGRWDVGANVWRLVGRRTGDAIRAWNARVAGDSFANYYWNQSYGGVFSSASNTSHLYVAPNLGILGGYCRTVLPAIARLWYGSTLPGYYRDIIEVPDALHPPKGYGVPIGLEPAEPITTPIRYYEINGGKRATLIVGQNPNTKPAKSAVARPTDYTRIWIDSGSGGKHDGAIWRPVAPSGYVALGDVGCYGYGKPNVNKIWCVREDLVGYGKFLASSAWDDGGSGASQDVSFWATQTDTVGVDGAANIPIMADTFRAQNSYTRPGGEAARVLLLPVGKQYQRFDTNIPALDPNRLPEKGDQFSNQDQCKVTLPFHCYFSPTHQESLDNIRNPFLTISRSIAWFVEGVWANKTSSPFTRSQRLLYGVSKETREEMTHSVGVEISATYGVELASASVSLNYQFTYNTSTSFTEYSEREVTQSFDVTAYYAKVLFSKHVWIKCSRLDSPVVLHQMEVTANDDIYFSGCDLPHA</sequence>
<dbReference type="Pfam" id="PF06101">
    <property type="entry name" value="Vps62"/>
    <property type="match status" value="1"/>
</dbReference>
<keyword evidence="2" id="KW-0732">Signal</keyword>
<dbReference type="PANTHER" id="PTHR31956:SF15">
    <property type="entry name" value="ACID PHOSPHATASE PHOA"/>
    <property type="match status" value="1"/>
</dbReference>
<evidence type="ECO:0000256" key="1">
    <source>
        <dbReference type="ARBA" id="ARBA00022801"/>
    </source>
</evidence>
<protein>
    <submittedName>
        <fullName evidence="3">Phosphate-repressible acid phosphatase</fullName>
    </submittedName>
</protein>
<dbReference type="EMBL" id="JASAOK010000016">
    <property type="protein sequence ID" value="KAK6223233.1"/>
    <property type="molecule type" value="Genomic_DNA"/>
</dbReference>
<name>A0AAV9TK57_9PEZI</name>
<dbReference type="Proteomes" id="UP001327957">
    <property type="component" value="Unassembled WGS sequence"/>
</dbReference>
<feature type="signal peptide" evidence="2">
    <location>
        <begin position="1"/>
        <end position="23"/>
    </location>
</feature>
<proteinExistence type="predicted"/>
<evidence type="ECO:0000256" key="2">
    <source>
        <dbReference type="SAM" id="SignalP"/>
    </source>
</evidence>
<evidence type="ECO:0000313" key="4">
    <source>
        <dbReference type="Proteomes" id="UP001327957"/>
    </source>
</evidence>